<protein>
    <submittedName>
        <fullName evidence="1">Uncharacterized protein</fullName>
    </submittedName>
</protein>
<comment type="caution">
    <text evidence="1">The sequence shown here is derived from an EMBL/GenBank/DDBJ whole genome shotgun (WGS) entry which is preliminary data.</text>
</comment>
<reference evidence="1 2" key="1">
    <citation type="journal article" date="2024" name="G3 (Bethesda)">
        <title>Genome assembly of Hibiscus sabdariffa L. provides insights into metabolisms of medicinal natural products.</title>
        <authorList>
            <person name="Kim T."/>
        </authorList>
    </citation>
    <scope>NUCLEOTIDE SEQUENCE [LARGE SCALE GENOMIC DNA]</scope>
    <source>
        <strain evidence="1">TK-2024</strain>
        <tissue evidence="1">Old leaves</tissue>
    </source>
</reference>
<gene>
    <name evidence="1" type="ORF">V6N12_047361</name>
</gene>
<name>A0ABR2DCC6_9ROSI</name>
<sequence length="81" mass="8349">MESGDGYRSLEAVVVDATFHSGVDGSVDTGIEMRYGSVEPTLGDGSISMLTVASGTKVASAGLEGLKESNLNKFPPLQVSQ</sequence>
<dbReference type="EMBL" id="JBBPBM010000032">
    <property type="protein sequence ID" value="KAK8533959.1"/>
    <property type="molecule type" value="Genomic_DNA"/>
</dbReference>
<keyword evidence="2" id="KW-1185">Reference proteome</keyword>
<evidence type="ECO:0000313" key="2">
    <source>
        <dbReference type="Proteomes" id="UP001472677"/>
    </source>
</evidence>
<accession>A0ABR2DCC6</accession>
<organism evidence="1 2">
    <name type="scientific">Hibiscus sabdariffa</name>
    <name type="common">roselle</name>
    <dbReference type="NCBI Taxonomy" id="183260"/>
    <lineage>
        <taxon>Eukaryota</taxon>
        <taxon>Viridiplantae</taxon>
        <taxon>Streptophyta</taxon>
        <taxon>Embryophyta</taxon>
        <taxon>Tracheophyta</taxon>
        <taxon>Spermatophyta</taxon>
        <taxon>Magnoliopsida</taxon>
        <taxon>eudicotyledons</taxon>
        <taxon>Gunneridae</taxon>
        <taxon>Pentapetalae</taxon>
        <taxon>rosids</taxon>
        <taxon>malvids</taxon>
        <taxon>Malvales</taxon>
        <taxon>Malvaceae</taxon>
        <taxon>Malvoideae</taxon>
        <taxon>Hibiscus</taxon>
    </lineage>
</organism>
<proteinExistence type="predicted"/>
<evidence type="ECO:0000313" key="1">
    <source>
        <dbReference type="EMBL" id="KAK8533959.1"/>
    </source>
</evidence>
<dbReference type="Proteomes" id="UP001472677">
    <property type="component" value="Unassembled WGS sequence"/>
</dbReference>